<dbReference type="Gene3D" id="2.130.10.10">
    <property type="entry name" value="YVTN repeat-like/Quinoprotein amine dehydrogenase"/>
    <property type="match status" value="1"/>
</dbReference>
<dbReference type="InterPro" id="IPR002372">
    <property type="entry name" value="PQQ_rpt_dom"/>
</dbReference>
<dbReference type="OrthoDB" id="9809781at2"/>
<dbReference type="PANTHER" id="PTHR40446:SF2">
    <property type="entry name" value="N-ACETYLGLUCOSAMINE-1-PHOSPHODIESTER ALPHA-N-ACETYLGLUCOSAMINIDASE"/>
    <property type="match status" value="1"/>
</dbReference>
<dbReference type="PANTHER" id="PTHR40446">
    <property type="entry name" value="N-ACETYLGLUCOSAMINE-1-PHOSPHODIESTER ALPHA-N-ACETYLGLUCOSAMINIDASE"/>
    <property type="match status" value="1"/>
</dbReference>
<accession>A0A1A5YCT4</accession>
<feature type="domain" description="Pyrrolo-quinoline quinone repeat" evidence="2">
    <location>
        <begin position="200"/>
        <end position="321"/>
    </location>
</feature>
<dbReference type="InterPro" id="IPR011047">
    <property type="entry name" value="Quinoprotein_ADH-like_sf"/>
</dbReference>
<evidence type="ECO:0000259" key="1">
    <source>
        <dbReference type="Pfam" id="PF09992"/>
    </source>
</evidence>
<evidence type="ECO:0000259" key="2">
    <source>
        <dbReference type="Pfam" id="PF13360"/>
    </source>
</evidence>
<dbReference type="Gene3D" id="2.60.40.1080">
    <property type="match status" value="1"/>
</dbReference>
<dbReference type="Proteomes" id="UP000092024">
    <property type="component" value="Unassembled WGS sequence"/>
</dbReference>
<evidence type="ECO:0000313" key="3">
    <source>
        <dbReference type="EMBL" id="OBR63426.1"/>
    </source>
</evidence>
<dbReference type="SUPFAM" id="SSF50998">
    <property type="entry name" value="Quinoprotein alcohol dehydrogenase-like"/>
    <property type="match status" value="1"/>
</dbReference>
<sequence length="811" mass="83353">MRFEPGVKKGRLIAVALTLAMGLGYWGDALPGAKGVEVSAAAAAVSAAPSKAASQMEGAESIYWSYQAGEKLNAPLALNGGGAFLTTEKGLVLLVDENGKELVRKNIYAELSAPVQGKDGAIWITGKSGRLYRYDAKGNGSQAAMFYFQGKTEGLVPSAVVVDGEDTPYFFYEHAVLSLNKDGEKQMALLPTGIKVQQLVPAAKGVFALGGDGVLYRISGSERLWETDAGIAAKGARLAADGSGGVLLAAGQAIAGYGEQGEERFRRELSAPPAGGWSSLLALPGGDAGAFIAAQASGNELVSFRLSDGAELWRRSVAGADGFGPGALAAESASGVVLAASRSGSLYGIAAKDGAIAYSFKPAAASVAAGVASLGGGKVLFASGQALVAAGPNRPVGISYPSGKLKLTLGSRLLLPDKLKLTPAADVRYRSDNGKIATVSPEGMVTPIAVGKAAITIEVASPGYKGQYVLPVEVSAAAASLKATYAAQKVKAGNRSFTVQTVTLPKGMPVTLGTGSRLVGTTSALGDIAKSYGAVAAINGTFFSAYGGFPDPYGMMIGDGKLQHIGNTGTTIGFTWDGTVLMDRLRVTITGGTDGSHSHPNNWYAYFMNRVPAEGSSAAVMFTPKRGSKIGFSFGQSVTVRNGVVTRVASNENASIPADGYVLVFTGGEEGLAKRFKVGTKVDYKVETKNLEGKAVDWTRVHTAVGAGPRLVQDGKAALKAAEEGFTEAKILTSAAARSGIFVKKDGSIVLATTGSATMQQWADIMVKLGAVQGMNLDGGASSGLYANGKTITQPGRLLSNALLFGPQLKW</sequence>
<dbReference type="InterPro" id="IPR008964">
    <property type="entry name" value="Invasin/intimin_cell_adhesion"/>
</dbReference>
<gene>
    <name evidence="3" type="ORF">A7K91_22945</name>
</gene>
<organism evidence="3 4">
    <name type="scientific">Paenibacillus oryzae</name>
    <dbReference type="NCBI Taxonomy" id="1844972"/>
    <lineage>
        <taxon>Bacteria</taxon>
        <taxon>Bacillati</taxon>
        <taxon>Bacillota</taxon>
        <taxon>Bacilli</taxon>
        <taxon>Bacillales</taxon>
        <taxon>Paenibacillaceae</taxon>
        <taxon>Paenibacillus</taxon>
    </lineage>
</organism>
<dbReference type="Pfam" id="PF13360">
    <property type="entry name" value="PQQ_2"/>
    <property type="match status" value="1"/>
</dbReference>
<comment type="caution">
    <text evidence="3">The sequence shown here is derived from an EMBL/GenBank/DDBJ whole genome shotgun (WGS) entry which is preliminary data.</text>
</comment>
<dbReference type="EMBL" id="LYPA01000073">
    <property type="protein sequence ID" value="OBR63426.1"/>
    <property type="molecule type" value="Genomic_DNA"/>
</dbReference>
<dbReference type="Gene3D" id="2.40.128.630">
    <property type="match status" value="1"/>
</dbReference>
<feature type="domain" description="Phosphodiester glycosidase" evidence="1">
    <location>
        <begin position="636"/>
        <end position="805"/>
    </location>
</feature>
<evidence type="ECO:0000313" key="4">
    <source>
        <dbReference type="Proteomes" id="UP000092024"/>
    </source>
</evidence>
<dbReference type="Pfam" id="PF09992">
    <property type="entry name" value="NAGPA"/>
    <property type="match status" value="1"/>
</dbReference>
<dbReference type="InterPro" id="IPR018711">
    <property type="entry name" value="NAGPA"/>
</dbReference>
<dbReference type="InterPro" id="IPR015943">
    <property type="entry name" value="WD40/YVTN_repeat-like_dom_sf"/>
</dbReference>
<proteinExistence type="predicted"/>
<dbReference type="RefSeq" id="WP_068686382.1">
    <property type="nucleotide sequence ID" value="NZ_LYPA01000073.1"/>
</dbReference>
<protein>
    <submittedName>
        <fullName evidence="3">Uncharacterized protein</fullName>
    </submittedName>
</protein>
<keyword evidence="4" id="KW-1185">Reference proteome</keyword>
<reference evidence="3 4" key="1">
    <citation type="submission" date="2016-05" db="EMBL/GenBank/DDBJ databases">
        <title>Paenibacillus oryzae. sp. nov., isolated from the rice root.</title>
        <authorList>
            <person name="Zhang J."/>
            <person name="Zhang X."/>
        </authorList>
    </citation>
    <scope>NUCLEOTIDE SEQUENCE [LARGE SCALE GENOMIC DNA]</scope>
    <source>
        <strain evidence="3 4">1DrF-4</strain>
    </source>
</reference>
<name>A0A1A5YCT4_9BACL</name>
<dbReference type="AlphaFoldDB" id="A0A1A5YCT4"/>
<dbReference type="SUPFAM" id="SSF49373">
    <property type="entry name" value="Invasin/intimin cell-adhesion fragments"/>
    <property type="match status" value="1"/>
</dbReference>
<dbReference type="STRING" id="1844972.A7K91_22945"/>